<accession>A0A556CB87</accession>
<evidence type="ECO:0000313" key="2">
    <source>
        <dbReference type="EMBL" id="TSI14660.1"/>
    </source>
</evidence>
<dbReference type="GO" id="GO:0016491">
    <property type="term" value="F:oxidoreductase activity"/>
    <property type="evidence" value="ECO:0007669"/>
    <property type="project" value="InterPro"/>
</dbReference>
<gene>
    <name evidence="2" type="ORF">FO013_14180</name>
</gene>
<dbReference type="CDD" id="cd06193">
    <property type="entry name" value="siderophore_interacting"/>
    <property type="match status" value="1"/>
</dbReference>
<dbReference type="InterPro" id="IPR017938">
    <property type="entry name" value="Riboflavin_synthase-like_b-brl"/>
</dbReference>
<keyword evidence="3" id="KW-1185">Reference proteome</keyword>
<dbReference type="InterPro" id="IPR039261">
    <property type="entry name" value="FNR_nucleotide-bd"/>
</dbReference>
<dbReference type="InterPro" id="IPR039374">
    <property type="entry name" value="SIP_fam"/>
</dbReference>
<dbReference type="Pfam" id="PF08021">
    <property type="entry name" value="FAD_binding_9"/>
    <property type="match status" value="1"/>
</dbReference>
<evidence type="ECO:0000259" key="1">
    <source>
        <dbReference type="PROSITE" id="PS51384"/>
    </source>
</evidence>
<evidence type="ECO:0000313" key="3">
    <source>
        <dbReference type="Proteomes" id="UP000316406"/>
    </source>
</evidence>
<comment type="caution">
    <text evidence="2">The sequence shown here is derived from an EMBL/GenBank/DDBJ whole genome shotgun (WGS) entry which is preliminary data.</text>
</comment>
<dbReference type="Gene3D" id="2.40.30.10">
    <property type="entry name" value="Translation factors"/>
    <property type="match status" value="1"/>
</dbReference>
<dbReference type="InterPro" id="IPR007037">
    <property type="entry name" value="SIP_rossman_dom"/>
</dbReference>
<dbReference type="InterPro" id="IPR017927">
    <property type="entry name" value="FAD-bd_FR_type"/>
</dbReference>
<dbReference type="AlphaFoldDB" id="A0A556CB87"/>
<dbReference type="SUPFAM" id="SSF63380">
    <property type="entry name" value="Riboflavin synthase domain-like"/>
    <property type="match status" value="1"/>
</dbReference>
<feature type="domain" description="FAD-binding FR-type" evidence="1">
    <location>
        <begin position="7"/>
        <end position="136"/>
    </location>
</feature>
<protein>
    <submittedName>
        <fullName evidence="2">Siderophore-interacting protein</fullName>
    </submittedName>
</protein>
<dbReference type="InterPro" id="IPR013113">
    <property type="entry name" value="SIP_FAD-bd"/>
</dbReference>
<dbReference type="PANTHER" id="PTHR30157">
    <property type="entry name" value="FERRIC REDUCTASE, NADPH-DEPENDENT"/>
    <property type="match status" value="1"/>
</dbReference>
<dbReference type="Gene3D" id="3.40.50.80">
    <property type="entry name" value="Nucleotide-binding domain of ferredoxin-NADP reductase (FNR) module"/>
    <property type="match status" value="1"/>
</dbReference>
<dbReference type="PANTHER" id="PTHR30157:SF0">
    <property type="entry name" value="NADPH-DEPENDENT FERRIC-CHELATE REDUCTASE"/>
    <property type="match status" value="1"/>
</dbReference>
<dbReference type="EMBL" id="VLTK01000008">
    <property type="protein sequence ID" value="TSI14660.1"/>
    <property type="molecule type" value="Genomic_DNA"/>
</dbReference>
<dbReference type="Proteomes" id="UP000316406">
    <property type="component" value="Unassembled WGS sequence"/>
</dbReference>
<dbReference type="PROSITE" id="PS51384">
    <property type="entry name" value="FAD_FR"/>
    <property type="match status" value="1"/>
</dbReference>
<organism evidence="2 3">
    <name type="scientific">Brevibacterium aurantiacum</name>
    <dbReference type="NCBI Taxonomy" id="273384"/>
    <lineage>
        <taxon>Bacteria</taxon>
        <taxon>Bacillati</taxon>
        <taxon>Actinomycetota</taxon>
        <taxon>Actinomycetes</taxon>
        <taxon>Micrococcales</taxon>
        <taxon>Brevibacteriaceae</taxon>
        <taxon>Brevibacterium</taxon>
    </lineage>
</organism>
<dbReference type="OrthoDB" id="3291337at2"/>
<sequence length="263" mass="29186">MRNPSYRTMIRATVTRVTRLTPSFVSITLHSEAMGEFDYLGFDQAVRLFLPRAGQNELRLPAATGNRWIAKFFLTPTSIRPHVRNYTIRAHRPEAKEVDIEFVTHGDDGPASAWAGRARPGDGVGLFPEGIQYLPNDEVTTHLLVAEESAVPAILSILDHAADSFRAEVFCEVPTSEDVRDIPFRDGVRMHWLPRNGSGEIPGRRALDTVRQSELPNGEIYCFLAGESGLPTGLRRHLVAERGIAKSSITFVGYWKYGKAAVG</sequence>
<reference evidence="2 3" key="1">
    <citation type="submission" date="2019-07" db="EMBL/GenBank/DDBJ databases">
        <title>Draft genome sequence of Brevibacterium aurantiacum XU54 isolated from Xinjiang China.</title>
        <authorList>
            <person name="Xu X."/>
        </authorList>
    </citation>
    <scope>NUCLEOTIDE SEQUENCE [LARGE SCALE GENOMIC DNA]</scope>
    <source>
        <strain evidence="2 3">XU54</strain>
    </source>
</reference>
<proteinExistence type="predicted"/>
<dbReference type="Pfam" id="PF04954">
    <property type="entry name" value="SIP"/>
    <property type="match status" value="1"/>
</dbReference>
<name>A0A556CB87_BREAU</name>